<reference evidence="2 3" key="1">
    <citation type="submission" date="2020-07" db="EMBL/GenBank/DDBJ databases">
        <title>Draft whole-genome sequence of Heliobacterium chlorum DSM 3682, type strain.</title>
        <authorList>
            <person name="Kyndt J.A."/>
            <person name="Meyer T.E."/>
            <person name="Imhoff J.F."/>
        </authorList>
    </citation>
    <scope>NUCLEOTIDE SEQUENCE [LARGE SCALE GENOMIC DNA]</scope>
    <source>
        <strain evidence="2 3">DSM 3682</strain>
    </source>
</reference>
<dbReference type="Proteomes" id="UP000617402">
    <property type="component" value="Unassembled WGS sequence"/>
</dbReference>
<evidence type="ECO:0000259" key="1">
    <source>
        <dbReference type="Pfam" id="PF18765"/>
    </source>
</evidence>
<proteinExistence type="predicted"/>
<dbReference type="PANTHER" id="PTHR33933">
    <property type="entry name" value="NUCLEOTIDYLTRANSFERASE"/>
    <property type="match status" value="1"/>
</dbReference>
<gene>
    <name evidence="2" type="ORF">H1S01_06290</name>
</gene>
<evidence type="ECO:0000313" key="3">
    <source>
        <dbReference type="Proteomes" id="UP000617402"/>
    </source>
</evidence>
<dbReference type="RefSeq" id="WP_188039374.1">
    <property type="nucleotide sequence ID" value="NZ_JACVHF010000004.1"/>
</dbReference>
<sequence length="106" mass="12051">MFGLNESVTLALTDIFSQYPEVEQVIIFGSRARGDYKKQSDIDFAIYHRGDLSPSLYLDLDEAAGIYKIDVIDMKTIHNEDLRSKIERDGIEFYRKKSGGLGLEQA</sequence>
<comment type="caution">
    <text evidence="2">The sequence shown here is derived from an EMBL/GenBank/DDBJ whole genome shotgun (WGS) entry which is preliminary data.</text>
</comment>
<accession>A0ABR7T2M3</accession>
<dbReference type="Pfam" id="PF18765">
    <property type="entry name" value="Polbeta"/>
    <property type="match status" value="1"/>
</dbReference>
<feature type="domain" description="Polymerase beta nucleotidyltransferase" evidence="1">
    <location>
        <begin position="12"/>
        <end position="97"/>
    </location>
</feature>
<dbReference type="Gene3D" id="3.30.460.10">
    <property type="entry name" value="Beta Polymerase, domain 2"/>
    <property type="match status" value="1"/>
</dbReference>
<protein>
    <submittedName>
        <fullName evidence="2">Nucleotidyltransferase domain-containing protein</fullName>
    </submittedName>
</protein>
<dbReference type="CDD" id="cd05403">
    <property type="entry name" value="NT_KNTase_like"/>
    <property type="match status" value="1"/>
</dbReference>
<dbReference type="InterPro" id="IPR052548">
    <property type="entry name" value="Type_VII_TA_antitoxin"/>
</dbReference>
<dbReference type="EMBL" id="JACVHF010000004">
    <property type="protein sequence ID" value="MBC9784119.1"/>
    <property type="molecule type" value="Genomic_DNA"/>
</dbReference>
<keyword evidence="3" id="KW-1185">Reference proteome</keyword>
<dbReference type="PANTHER" id="PTHR33933:SF1">
    <property type="entry name" value="PROTEIN ADENYLYLTRANSFERASE MNTA-RELATED"/>
    <property type="match status" value="1"/>
</dbReference>
<organism evidence="2 3">
    <name type="scientific">Heliobacterium chlorum</name>
    <dbReference type="NCBI Taxonomy" id="2698"/>
    <lineage>
        <taxon>Bacteria</taxon>
        <taxon>Bacillati</taxon>
        <taxon>Bacillota</taxon>
        <taxon>Clostridia</taxon>
        <taxon>Eubacteriales</taxon>
        <taxon>Heliobacteriaceae</taxon>
        <taxon>Heliobacterium</taxon>
    </lineage>
</organism>
<evidence type="ECO:0000313" key="2">
    <source>
        <dbReference type="EMBL" id="MBC9784119.1"/>
    </source>
</evidence>
<dbReference type="SUPFAM" id="SSF81301">
    <property type="entry name" value="Nucleotidyltransferase"/>
    <property type="match status" value="1"/>
</dbReference>
<dbReference type="InterPro" id="IPR043519">
    <property type="entry name" value="NT_sf"/>
</dbReference>
<dbReference type="InterPro" id="IPR041633">
    <property type="entry name" value="Polbeta"/>
</dbReference>
<name>A0ABR7T2M3_HELCL</name>